<keyword evidence="4" id="KW-1185">Reference proteome</keyword>
<dbReference type="InterPro" id="IPR005901">
    <property type="entry name" value="GLPGLI"/>
</dbReference>
<evidence type="ECO:0000313" key="4">
    <source>
        <dbReference type="Proteomes" id="UP001368318"/>
    </source>
</evidence>
<dbReference type="Proteomes" id="UP001368318">
    <property type="component" value="Chromosome"/>
</dbReference>
<sequence length="246" mass="28016">MKKTKPTIVLFAALIALLSNTIFAQNIHGQATYHYKTTIDINKMRSRQLSEQQKKIIANRMKHVLEKTYVLNFNQSESVYIEENSNQQEGFEMMTDGSSFKKMYKNIEESKLLVEQKFFGETFLIDDSLTEIEWKTGEETKQIGEHTCNKATIVNHVVQEDGTSVATTITAWYAKEIPVSQGPSEYWGLPGLILEVSTDKISILCSKLTLNPSEGTEIIKPIDGKKVTKDQYAEIVKKKLTEIRKL</sequence>
<organism evidence="2 4">
    <name type="scientific">Mangrovimonas cancribranchiae</name>
    <dbReference type="NCBI Taxonomy" id="3080055"/>
    <lineage>
        <taxon>Bacteria</taxon>
        <taxon>Pseudomonadati</taxon>
        <taxon>Bacteroidota</taxon>
        <taxon>Flavobacteriia</taxon>
        <taxon>Flavobacteriales</taxon>
        <taxon>Flavobacteriaceae</taxon>
        <taxon>Mangrovimonas</taxon>
    </lineage>
</organism>
<evidence type="ECO:0000313" key="3">
    <source>
        <dbReference type="EMBL" id="WXA12624.1"/>
    </source>
</evidence>
<proteinExistence type="predicted"/>
<feature type="signal peptide" evidence="1">
    <location>
        <begin position="1"/>
        <end position="24"/>
    </location>
</feature>
<gene>
    <name evidence="3" type="ORF">R3L15_10885</name>
    <name evidence="2" type="ORF">R3L16_10705</name>
</gene>
<protein>
    <submittedName>
        <fullName evidence="2">GLPGLI family protein</fullName>
    </submittedName>
</protein>
<dbReference type="EMBL" id="CP136924">
    <property type="protein sequence ID" value="WXA02215.1"/>
    <property type="molecule type" value="Genomic_DNA"/>
</dbReference>
<reference evidence="2 4" key="1">
    <citation type="submission" date="2023-10" db="EMBL/GenBank/DDBJ databases">
        <title>Culture-based analysis of two novel bacteria associated with mangrove crab gills.</title>
        <authorList>
            <person name="Yang X."/>
            <person name="Garuglieri E."/>
            <person name="Van Goethem M.W."/>
            <person name="Fusi M."/>
            <person name="Marasco R."/>
            <person name="Daffonchio D.G."/>
        </authorList>
    </citation>
    <scope>NUCLEOTIDE SEQUENCE [LARGE SCALE GENOMIC DNA]</scope>
    <source>
        <strain evidence="3">UG2-1</strain>
        <strain evidence="2">UG2-2</strain>
        <strain evidence="4">UG2_2</strain>
    </source>
</reference>
<dbReference type="Pfam" id="PF09697">
    <property type="entry name" value="Porph_ging"/>
    <property type="match status" value="1"/>
</dbReference>
<evidence type="ECO:0000313" key="2">
    <source>
        <dbReference type="EMBL" id="WXA02215.1"/>
    </source>
</evidence>
<name>A0AAU6NY75_9FLAO</name>
<dbReference type="EMBL" id="CP136925">
    <property type="protein sequence ID" value="WXA12624.1"/>
    <property type="molecule type" value="Genomic_DNA"/>
</dbReference>
<dbReference type="KEGG" id="mcaa:R3L15_10885"/>
<keyword evidence="1" id="KW-0732">Signal</keyword>
<evidence type="ECO:0000256" key="1">
    <source>
        <dbReference type="SAM" id="SignalP"/>
    </source>
</evidence>
<dbReference type="RefSeq" id="WP_338731678.1">
    <property type="nucleotide sequence ID" value="NZ_CP136924.1"/>
</dbReference>
<feature type="chain" id="PRO_5044712776" evidence="1">
    <location>
        <begin position="25"/>
        <end position="246"/>
    </location>
</feature>
<accession>A0AAU6NY75</accession>
<dbReference type="NCBIfam" id="TIGR01200">
    <property type="entry name" value="GLPGLI"/>
    <property type="match status" value="1"/>
</dbReference>
<dbReference type="AlphaFoldDB" id="A0AAU6NY75"/>